<feature type="domain" description="Zinc finger LSD1-type" evidence="4">
    <location>
        <begin position="60"/>
        <end position="81"/>
    </location>
</feature>
<reference evidence="5 6" key="1">
    <citation type="journal article" date="2024" name="Nat. Commun.">
        <title>Phylogenomics reveals the evolutionary origins of lichenization in chlorophyte algae.</title>
        <authorList>
            <person name="Puginier C."/>
            <person name="Libourel C."/>
            <person name="Otte J."/>
            <person name="Skaloud P."/>
            <person name="Haon M."/>
            <person name="Grisel S."/>
            <person name="Petersen M."/>
            <person name="Berrin J.G."/>
            <person name="Delaux P.M."/>
            <person name="Dal Grande F."/>
            <person name="Keller J."/>
        </authorList>
    </citation>
    <scope>NUCLEOTIDE SEQUENCE [LARGE SCALE GENOMIC DNA]</scope>
    <source>
        <strain evidence="5 6">SAG 2043</strain>
    </source>
</reference>
<evidence type="ECO:0000313" key="6">
    <source>
        <dbReference type="Proteomes" id="UP001489004"/>
    </source>
</evidence>
<sequence>MYRPAPPGPSSQIVCGGCRTLLMYPQGAQNVRCARCGHITAVPPAGGGEAAQLVCSNPTCRVVLMYPRGATQVQCSVCTTVNCAMAANQVGHLVCGMCHITLMYAHGAQSVKCAVCNNVTPVNASSITVAPHPPGNAGEGSSAGKTTQTVVVENPPSIDEDGNEIQNIAVGVTSTSKSEGSPTAAKARPAT</sequence>
<name>A0AAW1PL27_9CHLO</name>
<dbReference type="GO" id="GO:0005634">
    <property type="term" value="C:nucleus"/>
    <property type="evidence" value="ECO:0007669"/>
    <property type="project" value="UniProtKB-SubCell"/>
</dbReference>
<evidence type="ECO:0000256" key="1">
    <source>
        <dbReference type="ARBA" id="ARBA00004123"/>
    </source>
</evidence>
<evidence type="ECO:0000259" key="4">
    <source>
        <dbReference type="Pfam" id="PF06943"/>
    </source>
</evidence>
<gene>
    <name evidence="5" type="ORF">WJX72_011530</name>
</gene>
<dbReference type="Proteomes" id="UP001489004">
    <property type="component" value="Unassembled WGS sequence"/>
</dbReference>
<dbReference type="NCBIfam" id="TIGR01053">
    <property type="entry name" value="LSD1"/>
    <property type="match status" value="3"/>
</dbReference>
<protein>
    <recommendedName>
        <fullName evidence="4">Zinc finger LSD1-type domain-containing protein</fullName>
    </recommendedName>
</protein>
<comment type="caution">
    <text evidence="5">The sequence shown here is derived from an EMBL/GenBank/DDBJ whole genome shotgun (WGS) entry which is preliminary data.</text>
</comment>
<organism evidence="5 6">
    <name type="scientific">[Myrmecia] bisecta</name>
    <dbReference type="NCBI Taxonomy" id="41462"/>
    <lineage>
        <taxon>Eukaryota</taxon>
        <taxon>Viridiplantae</taxon>
        <taxon>Chlorophyta</taxon>
        <taxon>core chlorophytes</taxon>
        <taxon>Trebouxiophyceae</taxon>
        <taxon>Trebouxiales</taxon>
        <taxon>Trebouxiaceae</taxon>
        <taxon>Myrmecia</taxon>
    </lineage>
</organism>
<feature type="domain" description="Zinc finger LSD1-type" evidence="4">
    <location>
        <begin position="95"/>
        <end position="119"/>
    </location>
</feature>
<accession>A0AAW1PL27</accession>
<dbReference type="InterPro" id="IPR040319">
    <property type="entry name" value="LSD1-like"/>
</dbReference>
<evidence type="ECO:0000256" key="3">
    <source>
        <dbReference type="SAM" id="MobiDB-lite"/>
    </source>
</evidence>
<dbReference type="PANTHER" id="PTHR31747">
    <property type="entry name" value="PROTEIN LSD1"/>
    <property type="match status" value="1"/>
</dbReference>
<dbReference type="InterPro" id="IPR005735">
    <property type="entry name" value="Znf_LSD1"/>
</dbReference>
<keyword evidence="2" id="KW-0539">Nucleus</keyword>
<comment type="subcellular location">
    <subcellularLocation>
        <location evidence="1">Nucleus</location>
    </subcellularLocation>
</comment>
<feature type="compositionally biased region" description="Polar residues" evidence="3">
    <location>
        <begin position="172"/>
        <end position="181"/>
    </location>
</feature>
<proteinExistence type="predicted"/>
<keyword evidence="6" id="KW-1185">Reference proteome</keyword>
<dbReference type="AlphaFoldDB" id="A0AAW1PL27"/>
<feature type="domain" description="Zinc finger LSD1-type" evidence="4">
    <location>
        <begin position="15"/>
        <end position="39"/>
    </location>
</feature>
<dbReference type="PANTHER" id="PTHR31747:SF3">
    <property type="entry name" value="PROTEIN LSD1"/>
    <property type="match status" value="1"/>
</dbReference>
<evidence type="ECO:0000256" key="2">
    <source>
        <dbReference type="ARBA" id="ARBA00023242"/>
    </source>
</evidence>
<dbReference type="Pfam" id="PF06943">
    <property type="entry name" value="zf-LSD1"/>
    <property type="match status" value="3"/>
</dbReference>
<feature type="region of interest" description="Disordered" evidence="3">
    <location>
        <begin position="171"/>
        <end position="191"/>
    </location>
</feature>
<dbReference type="EMBL" id="JALJOR010000010">
    <property type="protein sequence ID" value="KAK9810490.1"/>
    <property type="molecule type" value="Genomic_DNA"/>
</dbReference>
<evidence type="ECO:0000313" key="5">
    <source>
        <dbReference type="EMBL" id="KAK9810490.1"/>
    </source>
</evidence>